<dbReference type="GeneID" id="69895500"/>
<dbReference type="RefSeq" id="WP_005245107.1">
    <property type="nucleotide sequence ID" value="NZ_CP008951.1"/>
</dbReference>
<dbReference type="AlphaFoldDB" id="A0A076F6S0"/>
<geneLocation type="plasmid" evidence="2 3">
    <name>pPDG4</name>
</geneLocation>
<dbReference type="Proteomes" id="UP000028488">
    <property type="component" value="Plasmid pPDG4"/>
</dbReference>
<name>A0A076F6S0_RHOOP</name>
<dbReference type="PROSITE" id="PS51257">
    <property type="entry name" value="PROKAR_LIPOPROTEIN"/>
    <property type="match status" value="1"/>
</dbReference>
<sequence length="185" mass="19708">MRKSTLAAAAAATVTAVGLSLAACSSSESETGNAGTVSPPVDTSVKDQWEDAISIGVGNKQGTGLVTQSAADQVTARCIDDGDNLKIEFTAPDGWQAVLTHGSQIVKVKNDDLGYPEHDFETREGIIEATQPKKDEPNRFSMGVTWDKPGPGEVEVQLEDETPPHWVVDSPYKEFAMYAHITCAS</sequence>
<proteinExistence type="predicted"/>
<keyword evidence="1" id="KW-0732">Signal</keyword>
<accession>A0A076F6S0</accession>
<evidence type="ECO:0000256" key="1">
    <source>
        <dbReference type="SAM" id="SignalP"/>
    </source>
</evidence>
<organism evidence="2 3">
    <name type="scientific">Rhodococcus opacus</name>
    <name type="common">Nocardia opaca</name>
    <dbReference type="NCBI Taxonomy" id="37919"/>
    <lineage>
        <taxon>Bacteria</taxon>
        <taxon>Bacillati</taxon>
        <taxon>Actinomycetota</taxon>
        <taxon>Actinomycetes</taxon>
        <taxon>Mycobacteriales</taxon>
        <taxon>Nocardiaceae</taxon>
        <taxon>Rhodococcus</taxon>
    </lineage>
</organism>
<protein>
    <recommendedName>
        <fullName evidence="4">Secreted protein</fullName>
    </recommendedName>
</protein>
<keyword evidence="2" id="KW-0614">Plasmid</keyword>
<reference evidence="2 3" key="1">
    <citation type="submission" date="2014-07" db="EMBL/GenBank/DDBJ databases">
        <title>Genome Sequence of Rhodococcus opacus Strain R7, a Biodegrader of Mono- and Polycyclic Aromatic Hydrocarbons.</title>
        <authorList>
            <person name="Di Gennaro P."/>
            <person name="Zampolli J."/>
            <person name="Presti I."/>
            <person name="Cappelletti M."/>
            <person name="D'Ursi P."/>
            <person name="Orro A."/>
            <person name="Mezzelani A."/>
            <person name="Milanesi L."/>
        </authorList>
    </citation>
    <scope>NUCLEOTIDE SEQUENCE [LARGE SCALE GENOMIC DNA]</scope>
    <source>
        <strain evidence="2 3">R7</strain>
        <plasmid evidence="2">pPDG4</plasmid>
    </source>
</reference>
<feature type="chain" id="PRO_5038608536" description="Secreted protein" evidence="1">
    <location>
        <begin position="23"/>
        <end position="185"/>
    </location>
</feature>
<evidence type="ECO:0008006" key="4">
    <source>
        <dbReference type="Google" id="ProtNLM"/>
    </source>
</evidence>
<evidence type="ECO:0000313" key="2">
    <source>
        <dbReference type="EMBL" id="AII11374.1"/>
    </source>
</evidence>
<feature type="signal peptide" evidence="1">
    <location>
        <begin position="1"/>
        <end position="22"/>
    </location>
</feature>
<evidence type="ECO:0000313" key="3">
    <source>
        <dbReference type="Proteomes" id="UP000028488"/>
    </source>
</evidence>
<gene>
    <name evidence="2" type="ORF">EP51_46085</name>
</gene>
<dbReference type="EMBL" id="CP008951">
    <property type="protein sequence ID" value="AII11374.1"/>
    <property type="molecule type" value="Genomic_DNA"/>
</dbReference>